<name>A0A7X1CRA3_9LIST</name>
<comment type="caution">
    <text evidence="1">The sequence shown here is derived from an EMBL/GenBank/DDBJ whole genome shotgun (WGS) entry which is preliminary data.</text>
</comment>
<accession>A0A7X1CRA3</accession>
<dbReference type="AlphaFoldDB" id="A0A7X1CRA3"/>
<evidence type="ECO:0000313" key="2">
    <source>
        <dbReference type="Proteomes" id="UP000535908"/>
    </source>
</evidence>
<dbReference type="EMBL" id="JAARWN010000027">
    <property type="protein sequence ID" value="MBC1937867.1"/>
    <property type="molecule type" value="Genomic_DNA"/>
</dbReference>
<evidence type="ECO:0000313" key="1">
    <source>
        <dbReference type="EMBL" id="MBC1937867.1"/>
    </source>
</evidence>
<proteinExistence type="predicted"/>
<reference evidence="1 2" key="1">
    <citation type="submission" date="2020-03" db="EMBL/GenBank/DDBJ databases">
        <title>Soil Listeria distribution.</title>
        <authorList>
            <person name="Liao J."/>
            <person name="Wiedmann M."/>
        </authorList>
    </citation>
    <scope>NUCLEOTIDE SEQUENCE [LARGE SCALE GENOMIC DNA]</scope>
    <source>
        <strain evidence="1 2">FSL L7-0741</strain>
    </source>
</reference>
<protein>
    <submittedName>
        <fullName evidence="1">Uncharacterized protein</fullName>
    </submittedName>
</protein>
<dbReference type="Proteomes" id="UP000535908">
    <property type="component" value="Unassembled WGS sequence"/>
</dbReference>
<dbReference type="RefSeq" id="WP_185527979.1">
    <property type="nucleotide sequence ID" value="NZ_JAARWN010000027.1"/>
</dbReference>
<gene>
    <name evidence="1" type="ORF">HCA69_16005</name>
</gene>
<organism evidence="1 2">
    <name type="scientific">Listeria grandensis</name>
    <dbReference type="NCBI Taxonomy" id="1494963"/>
    <lineage>
        <taxon>Bacteria</taxon>
        <taxon>Bacillati</taxon>
        <taxon>Bacillota</taxon>
        <taxon>Bacilli</taxon>
        <taxon>Bacillales</taxon>
        <taxon>Listeriaceae</taxon>
        <taxon>Listeria</taxon>
    </lineage>
</organism>
<sequence>MVESIATVLVLAILALILVRNRREKKSIRAYYRDNGLAPVRIKIISSESTGTLSEKQRLKQAAGDGSKIEVVKLGQDYKYVVFLDKKVVEVKEILG</sequence>